<dbReference type="EMBL" id="HG994366">
    <property type="protein sequence ID" value="CAF1892792.1"/>
    <property type="molecule type" value="Genomic_DNA"/>
</dbReference>
<protein>
    <submittedName>
        <fullName evidence="1">(rape) hypothetical protein</fullName>
    </submittedName>
</protein>
<organism evidence="1">
    <name type="scientific">Brassica napus</name>
    <name type="common">Rape</name>
    <dbReference type="NCBI Taxonomy" id="3708"/>
    <lineage>
        <taxon>Eukaryota</taxon>
        <taxon>Viridiplantae</taxon>
        <taxon>Streptophyta</taxon>
        <taxon>Embryophyta</taxon>
        <taxon>Tracheophyta</taxon>
        <taxon>Spermatophyta</taxon>
        <taxon>Magnoliopsida</taxon>
        <taxon>eudicotyledons</taxon>
        <taxon>Gunneridae</taxon>
        <taxon>Pentapetalae</taxon>
        <taxon>rosids</taxon>
        <taxon>malvids</taxon>
        <taxon>Brassicales</taxon>
        <taxon>Brassicaceae</taxon>
        <taxon>Brassiceae</taxon>
        <taxon>Brassica</taxon>
    </lineage>
</organism>
<dbReference type="Proteomes" id="UP001295469">
    <property type="component" value="Chromosome C02"/>
</dbReference>
<reference evidence="1" key="1">
    <citation type="submission" date="2021-01" db="EMBL/GenBank/DDBJ databases">
        <authorList>
            <consortium name="Genoscope - CEA"/>
            <person name="William W."/>
        </authorList>
    </citation>
    <scope>NUCLEOTIDE SEQUENCE</scope>
</reference>
<dbReference type="AlphaFoldDB" id="A0A816K2E8"/>
<gene>
    <name evidence="1" type="ORF">DARMORV10_C02P14100.1</name>
</gene>
<name>A0A816K2E8_BRANA</name>
<accession>A0A816K2E8</accession>
<proteinExistence type="predicted"/>
<evidence type="ECO:0000313" key="1">
    <source>
        <dbReference type="EMBL" id="CAF1892792.1"/>
    </source>
</evidence>
<sequence length="62" mass="7458">MSDIRFKHLPKVQKVFDVHWDGKKASLFVQSYLTEVLSQLHRLWAAVTRYHHQLQGFIKHEK</sequence>